<dbReference type="PROSITE" id="PS50931">
    <property type="entry name" value="HTH_LYSR"/>
    <property type="match status" value="1"/>
</dbReference>
<evidence type="ECO:0000256" key="2">
    <source>
        <dbReference type="ARBA" id="ARBA00023015"/>
    </source>
</evidence>
<dbReference type="InterPro" id="IPR058163">
    <property type="entry name" value="LysR-type_TF_proteobact-type"/>
</dbReference>
<dbReference type="InterPro" id="IPR036390">
    <property type="entry name" value="WH_DNA-bd_sf"/>
</dbReference>
<reference evidence="6 7" key="1">
    <citation type="journal article" date="2015" name="BMC Genomics">
        <title>Comparative genomics and metabolic profiling of the genus Lysobacter.</title>
        <authorList>
            <person name="de Bruijn I."/>
            <person name="Cheng X."/>
            <person name="de Jager V."/>
            <person name="Exposito R.G."/>
            <person name="Watrous J."/>
            <person name="Patel N."/>
            <person name="Postma J."/>
            <person name="Dorrestein P.C."/>
            <person name="Kobayashi D."/>
            <person name="Raaijmakers J.M."/>
        </authorList>
    </citation>
    <scope>NUCLEOTIDE SEQUENCE [LARGE SCALE GENOMIC DNA]</scope>
    <source>
        <strain evidence="6 7">76</strain>
    </source>
</reference>
<dbReference type="GO" id="GO:0043565">
    <property type="term" value="F:sequence-specific DNA binding"/>
    <property type="evidence" value="ECO:0007669"/>
    <property type="project" value="TreeGrafter"/>
</dbReference>
<dbReference type="InterPro" id="IPR005119">
    <property type="entry name" value="LysR_subst-bd"/>
</dbReference>
<dbReference type="PANTHER" id="PTHR30537">
    <property type="entry name" value="HTH-TYPE TRANSCRIPTIONAL REGULATOR"/>
    <property type="match status" value="1"/>
</dbReference>
<dbReference type="Proteomes" id="UP000060787">
    <property type="component" value="Chromosome"/>
</dbReference>
<evidence type="ECO:0000256" key="1">
    <source>
        <dbReference type="ARBA" id="ARBA00009437"/>
    </source>
</evidence>
<evidence type="ECO:0000256" key="4">
    <source>
        <dbReference type="ARBA" id="ARBA00023163"/>
    </source>
</evidence>
<keyword evidence="7" id="KW-1185">Reference proteome</keyword>
<sequence length="302" mass="32241">MRHERLSLDDLELVRAIGAHGSLTGAAKALGLDHSSAFRRLAAVEARVGAALFRRSRRGYTPTDAGELTIASAQRVLAETERLQRELAGRDARTEGRIRITLPDTLAPVAARMCAAFRVEQPGLRCDLVVANAFLSLQQQDADVALRASVLPPEGLSSRKVAAISIAAYAAAGRGGGRGAGRGKTTLDEAALAQGDWVALDESLAHLSSAQWLSDRVPAERIAMRVNTLPAALAACEAGLGRALLPCYLADASPAVRRISAPLPQVRADLWFATHPDLRRSAKVKLLREFALKWLPGEVALE</sequence>
<evidence type="ECO:0000259" key="5">
    <source>
        <dbReference type="PROSITE" id="PS50931"/>
    </source>
</evidence>
<organism evidence="6 7">
    <name type="scientific">Lysobacter antibioticus</name>
    <dbReference type="NCBI Taxonomy" id="84531"/>
    <lineage>
        <taxon>Bacteria</taxon>
        <taxon>Pseudomonadati</taxon>
        <taxon>Pseudomonadota</taxon>
        <taxon>Gammaproteobacteria</taxon>
        <taxon>Lysobacterales</taxon>
        <taxon>Lysobacteraceae</taxon>
        <taxon>Lysobacter</taxon>
    </lineage>
</organism>
<dbReference type="AlphaFoldDB" id="A0A0S2FGF9"/>
<evidence type="ECO:0000313" key="7">
    <source>
        <dbReference type="Proteomes" id="UP000060787"/>
    </source>
</evidence>
<dbReference type="EMBL" id="CP011129">
    <property type="protein sequence ID" value="ALN82617.1"/>
    <property type="molecule type" value="Genomic_DNA"/>
</dbReference>
<dbReference type="GO" id="GO:0006351">
    <property type="term" value="P:DNA-templated transcription"/>
    <property type="evidence" value="ECO:0007669"/>
    <property type="project" value="TreeGrafter"/>
</dbReference>
<keyword evidence="3" id="KW-0238">DNA-binding</keyword>
<keyword evidence="2" id="KW-0805">Transcription regulation</keyword>
<dbReference type="Pfam" id="PF00126">
    <property type="entry name" value="HTH_1"/>
    <property type="match status" value="1"/>
</dbReference>
<name>A0A0S2FGF9_LYSAN</name>
<feature type="domain" description="HTH lysR-type" evidence="5">
    <location>
        <begin position="6"/>
        <end position="63"/>
    </location>
</feature>
<comment type="similarity">
    <text evidence="1">Belongs to the LysR transcriptional regulatory family.</text>
</comment>
<accession>A0A0S2FGF9</accession>
<dbReference type="InterPro" id="IPR036388">
    <property type="entry name" value="WH-like_DNA-bd_sf"/>
</dbReference>
<dbReference type="PANTHER" id="PTHR30537:SF3">
    <property type="entry name" value="TRANSCRIPTIONAL REGULATORY PROTEIN"/>
    <property type="match status" value="1"/>
</dbReference>
<dbReference type="SUPFAM" id="SSF53850">
    <property type="entry name" value="Periplasmic binding protein-like II"/>
    <property type="match status" value="1"/>
</dbReference>
<dbReference type="KEGG" id="lab:LA76x_4509"/>
<dbReference type="PATRIC" id="fig|84531.8.peg.4508"/>
<dbReference type="Pfam" id="PF03466">
    <property type="entry name" value="LysR_substrate"/>
    <property type="match status" value="1"/>
</dbReference>
<dbReference type="Gene3D" id="1.10.10.10">
    <property type="entry name" value="Winged helix-like DNA-binding domain superfamily/Winged helix DNA-binding domain"/>
    <property type="match status" value="1"/>
</dbReference>
<protein>
    <submittedName>
        <fullName evidence="6">Bacterial regulatory helix-turn-helix, lysR family protein</fullName>
    </submittedName>
</protein>
<dbReference type="eggNOG" id="COG0583">
    <property type="taxonomic scope" value="Bacteria"/>
</dbReference>
<evidence type="ECO:0000256" key="3">
    <source>
        <dbReference type="ARBA" id="ARBA00023125"/>
    </source>
</evidence>
<dbReference type="STRING" id="84531.LA76x_4509"/>
<dbReference type="InterPro" id="IPR000847">
    <property type="entry name" value="LysR_HTH_N"/>
</dbReference>
<gene>
    <name evidence="6" type="ORF">LA76x_4509</name>
</gene>
<dbReference type="RefSeq" id="WP_057919295.1">
    <property type="nucleotide sequence ID" value="NZ_CP011129.1"/>
</dbReference>
<dbReference type="Gene3D" id="3.40.190.290">
    <property type="match status" value="1"/>
</dbReference>
<dbReference type="GO" id="GO:0003700">
    <property type="term" value="F:DNA-binding transcription factor activity"/>
    <property type="evidence" value="ECO:0007669"/>
    <property type="project" value="InterPro"/>
</dbReference>
<dbReference type="SUPFAM" id="SSF46785">
    <property type="entry name" value="Winged helix' DNA-binding domain"/>
    <property type="match status" value="1"/>
</dbReference>
<evidence type="ECO:0000313" key="6">
    <source>
        <dbReference type="EMBL" id="ALN82617.1"/>
    </source>
</evidence>
<keyword evidence="4" id="KW-0804">Transcription</keyword>
<proteinExistence type="inferred from homology"/>